<dbReference type="PANTHER" id="PTHR22605:SF1">
    <property type="entry name" value="RZ-TYPE DOMAIN-CONTAINING PROTEIN"/>
    <property type="match status" value="1"/>
</dbReference>
<evidence type="ECO:0000256" key="6">
    <source>
        <dbReference type="ARBA" id="ARBA00022859"/>
    </source>
</evidence>
<name>A0ABP0SUR8_9DINO</name>
<evidence type="ECO:0000256" key="4">
    <source>
        <dbReference type="ARBA" id="ARBA00022771"/>
    </source>
</evidence>
<dbReference type="PANTHER" id="PTHR22605">
    <property type="entry name" value="RZ-TYPE DOMAIN-CONTAINING PROTEIN"/>
    <property type="match status" value="1"/>
</dbReference>
<evidence type="ECO:0000256" key="3">
    <source>
        <dbReference type="ARBA" id="ARBA00022723"/>
    </source>
</evidence>
<dbReference type="InterPro" id="IPR027417">
    <property type="entry name" value="P-loop_NTPase"/>
</dbReference>
<gene>
    <name evidence="9" type="ORF">CCMP2556_LOCUS53782</name>
</gene>
<dbReference type="Gene3D" id="3.40.50.300">
    <property type="entry name" value="P-loop containing nucleotide triphosphate hydrolases"/>
    <property type="match status" value="1"/>
</dbReference>
<dbReference type="InterPro" id="IPR019446">
    <property type="entry name" value="BMT5-like"/>
</dbReference>
<dbReference type="InterPro" id="IPR029063">
    <property type="entry name" value="SAM-dependent_MTases_sf"/>
</dbReference>
<keyword evidence="5" id="KW-0862">Zinc</keyword>
<feature type="region of interest" description="Disordered" evidence="7">
    <location>
        <begin position="1"/>
        <end position="20"/>
    </location>
</feature>
<keyword evidence="4" id="KW-0863">Zinc-finger</keyword>
<evidence type="ECO:0000259" key="8">
    <source>
        <dbReference type="PROSITE" id="PS51981"/>
    </source>
</evidence>
<evidence type="ECO:0000313" key="9">
    <source>
        <dbReference type="EMBL" id="CAK9116108.1"/>
    </source>
</evidence>
<organism evidence="9 10">
    <name type="scientific">Durusdinium trenchii</name>
    <dbReference type="NCBI Taxonomy" id="1381693"/>
    <lineage>
        <taxon>Eukaryota</taxon>
        <taxon>Sar</taxon>
        <taxon>Alveolata</taxon>
        <taxon>Dinophyceae</taxon>
        <taxon>Suessiales</taxon>
        <taxon>Symbiodiniaceae</taxon>
        <taxon>Durusdinium</taxon>
    </lineage>
</organism>
<feature type="domain" description="RZ-type" evidence="8">
    <location>
        <begin position="3883"/>
        <end position="3958"/>
    </location>
</feature>
<dbReference type="Pfam" id="PF20173">
    <property type="entry name" value="ZnF_RZ-type"/>
    <property type="match status" value="1"/>
</dbReference>
<dbReference type="InterPro" id="IPR031248">
    <property type="entry name" value="RNF213"/>
</dbReference>
<evidence type="ECO:0000256" key="2">
    <source>
        <dbReference type="ARBA" id="ARBA00022490"/>
    </source>
</evidence>
<dbReference type="Gene3D" id="3.40.50.150">
    <property type="entry name" value="Vaccinia Virus protein VP39"/>
    <property type="match status" value="1"/>
</dbReference>
<dbReference type="EMBL" id="CAXAMN010028317">
    <property type="protein sequence ID" value="CAK9116108.1"/>
    <property type="molecule type" value="Genomic_DNA"/>
</dbReference>
<protein>
    <recommendedName>
        <fullName evidence="8">RZ-type domain-containing protein</fullName>
    </recommendedName>
</protein>
<feature type="compositionally biased region" description="Acidic residues" evidence="7">
    <location>
        <begin position="992"/>
        <end position="1001"/>
    </location>
</feature>
<dbReference type="Pfam" id="PF07728">
    <property type="entry name" value="AAA_5"/>
    <property type="match status" value="1"/>
</dbReference>
<sequence>MVGRAVPWETPVSRDGPHGPLEIGTTWQVVSNSTLATKACSVMKKPPKDLRKWLGQLVTVVEKNSHGQVRCKLKSDLDRKDAIWLVPGALTATITTEKELVRAILGGIYNSVAQRSEKMTQVELHVLCKEGSEVSGSKLQCVHGDEVMQLRATSEGHFHGLLEVHTESKEIPLKFVLHNESKMDMLLSFVGANAESKQKELRLPWKSGSKHTFCELAFKKKEITSKAEFWGEFLCAFHRDIAQCDSAGLPEASGTEKLFAALEALSALTCELHNPPELGAYLNLLDRPMTPAQGLFACYMLGRLLGPPGKGEFFPGCLVLVERRTGSSSKRSKTIEVIYEVVEERGQKLRVRLPGTDIVEDADMNKTKRFFKMKDSKDSKVHVLDAIATSSLEGAELEMLLSDDLHLMRDGLHALMSRDASQGGARWIRALRRIAISHARDAARFLENMSFELGRRKETPKELAFELKDMDGDVFSDETLQEAFFKVLLGSNFSMDDLRTVLMAAQQGATRTKTEVVAGWFGMGQQEGTKALVHQILGSLAFENYRLRVIMSCKNSKDPMGLAKTCESFQQCGELRLELLALWEKIFVSWVEGGAWITKVPETAEGLARLLKLEDETILELLMKIMKFMLEICVSKAFGELPTLVKRVAPFLHKLKDQEVMELVSSYITRHGSLVNFGAGSKEVKRILAVLDAGSKLSEMLTGAHRNGLDKVIGAEVDKACKDCGGMQLLEALPQIKVEDNSTASKEMCTLFVKMIVDRAPSICYEARTFADAVKRCLAALRDVRPLAEGVLLALLEAAPKESMDIHTLMEKGAEHWRLLLKAWEELGERPRRQERLAELFHMAKKSLGDLVTGEIKLADAETLLSHNREALLELLTALAKYLDGLDRAATNLVSIIETQVRTYNEAAERSRNFLLLCRHCGLIGSAEVSTAGLAVLERDRQKSLKRLQWLNVEDRWWCPKLKAINDLPSCEIFKRIVIRWAKDEEALTAESDADSEEEGGALEGEAPQHDERSHLDVLNTEMDGGFLFDASKMLQSFFDEFVSECKTLAETSVTNLEFDRVSELIPMEEASEVREHLSVANKASGVGFPELLQRTLQMAARVPRAAADLEAVHTAAGVLGMRAGKTEVEQLKSWAKKISVPGAYRIPVTSLAKSVEDADVVLGKLATKVVGPAAGGCIPIARNLAEAKDLYEFLKSLLDEDLLQLQDSMESHSDELLRMDTIFALDDVRRLFKALTKRRFRMDFADALLESVQDLKDISDLAGKLQTCVQHSHGLQNLYRNLSNREEVATEKIKQAVNLGTYRIECHTTAVDISLTYPSTATGTMVKLGKQDLVDLRARALLNHPDDRAKGADERPLMNLFVQQVDVLLPACIQLETLRDEGFYWARTRVEEASNVGGGALQKLMQMDKNFQQDLQEWRLQLQAARQKYPELAFVYSKQFWLLADFVQGNAMQQHDTQMVLSILSFIEGKALSASERQIACSVSRRAVLPDRVQLRGWFDVLAKSLVEVLTTVAGGCRVNLRDRQPQRFLSDEIETGLLSRVQPGVVRSVHARAKEDVLRMALSFYGGESALPRAHEMMFCSAATSWPQLDAFLARCQYVPGLYVMVHVQRLSYKLQHRLVEHLKSLGSSYRLVLVALCKSDDAAQVHLLREIPAKPASPFSELGLKRFVELLAPKLAVVVSENAGCGKTELVRQRAFALKKSPVTVPLSGPVNFKDFMQRLLLQKWRGCDCLHLDIGPTQEQDILDDILVQISLWGCLQAESMIAVVPRDYTFIELANLSTPVLLELTVCSLVSLTKADFEMCSFYVSPEVRSPSQVVAKILEARETTNLAQKVSLDGPAMPEERCRDLLKRHLVHRLEAQGPPSYALLHMVLRVLAVQCVSFCTSAYFDPKTLQKLQIEASSVRKELVDRLVEAAIDFTTRAVTSGRLRQREQHAADQTAAAAAEMFEGMVRWSETKPLLLFNRFDRQTLSLVYREESEVPDAVRALFRSQATGDASALPDFKTMSTTDLEARLGRMILPLNQELGKPAEGSSYVVSPDNFIKMVWIALRVEARVPVIIMGETGCGKTSLIRHLAKLLTVNFLCLNVHAGTSAEDIIRFVQSAGSSQERVTWAFLDEVNTCEHMGLVTEILCHHRVLGKPLPEKLVLLAACNPYRKKAVLTTEARRAQAQLVLGDTSQRRKMSRLVYSVQELPEALYDFLYDFGFLGTEEEESYVEAMVEPLFPSRQPVQQPYGLFGYRPERPWAPCVKDLIIFSQEFTAENQPDCLLSLRDVKRCVELIKWFQESLRQRQESCHRWEEDLSPEEITFRSVLNALVVSYHCRLPTHKLREVYRQQVAQIFENHGKYLPRQNRQQTWEGGNILNWLKNNEMTRYIELMKLPEMTATNEALLENVFVMMVCILNQIPIFAVGKPGNSKSLALRILHASLRGPDSEDPYLRNFPRLYVISYQGSEVSTSEGITKVFEKAKTYKESIAKDALVLVHFDEIGLAEASPNNPLKVLHAHLEPGYPKDRPDYAVVGLSNFPLDAAKMNRGIALVRPPLRHTDLMKTLTAMCEGTKIEREQQFLKDLAMAYHIYYQGQPVPDFHGLRDFYALAKALAKAWPNDWNARSYVVFRTISQNFGGLPPSATSSQSQYPGQAFAPCSFLQSQGDRLIGGSWRRMSVSVVQMLENNLRDRHARHLMLVCRGEVDVALTLVRRAAEKEHRNLQIMMGSTFTEDQSDHYSFGLLRRVVLSMERGDLLVMRALEAIHGSLYDMLNMSYTTLGNKRHCRIALGDTDIFAQVHENFRCVVLQDADQLHLADAAFLNRFEKHYVSISDMVTSQVHREAVKQLEGQAARATSGPRLNDKPEVQSLFAGWGPETSASLINYVAASSSETLLPGQLVAKAWHQLLPCASVDGMLRATELSHWAQDLSVEPNDVKDWREQFFAQPQSLPDWLVANGWQAAPGEAAIRYGVVLTTSPLQIDLKQILHDTVPAFQCVAVDALTSELDLSQKLEDFNDAQLPPGAVLVLQLRADSPHVELLKHRCAELRENRRALLLLHGSRRLMRSSALRVGLSFQRGWKQVFLERLTKETVLDVHQCVKMELQDFLKDDGPMPFEAVLKSVLSECFWYIKYPPTQAAALHVKEVTELVLKDKDLLALLRRICMDKLNAWQSQGQVWWHKVLKDMQRQAGHASFADCIEAFVRQAVRGPAAVFLYLLEKSCALKTLSFYPDDSALRRSWFQLCEEELLPKIQEVPEPTTPEQYAYPQHLQSLRVPFAAHFAEQLDSFRSTFFEHKLQNVHHQDPRVGDLRRAMEASISEKWLSMLKEHREAYAQDLAALRLTAVPLLQKDQQLFLRPILQDEVKNRGITELHQFLWRHQGTLQLALRQLAAVPADLRDLTGLMGILHGRDQRFPENVQKMMGTITSHACAAVHPCPATLQTLGISWLWVAKRCLSAARSCLEHSEHLPVEVSALSVVTELSLKIETKNLLDFWTELAIEPIRSADQLSDLVGRTLKAAEVHLTARAQQRFQLFAHQRLLKHGVSEGVLPSVLVGSPAVATAVLVRDLVQAAALDDPNCFIGLRNPSNGGSNALKALEWLAKQAGAGAALSAVICVEIQDHGFPFLDIKRSEFLEARRISNAVDLLRSLSVGSFSLEHLSALALLRLSAQRAAVAIIEDDSLWDGLDEVLDAACRPGGEDPLGLAPLLRGTVLREVSDKVANQDILLQHGRQIQWLSASLPRPGDAPLLKGPVPMFLGGFLPEAVDAAQVISEAAGCQQNTPAFMELTEKMDDPTWRFALFAASASLLCQAEVDDAREAARGWLADHPALRSLSPLMRANREALPSEIRLQLQVAPLPLLTALHLAAAVWTAPGGVGFAGPLKQVALGRLKGFLPAMPDDEEEMILHALFDGYRTGHFGSGHTRYQCQCGFKYIVADCGQAVGTGRCPNCGRPIGGVQYADHGNRRLDAQPRQGHAGEAGYIRHAASRERRQAVRELTPLPYRALHFLMHSALLGQLFEHSGRFSGSLNLQSILEHLNADWDVMSVILESSPVAVLMDIARHLLFPTESDMSALSHLGDMSVSERKTWEKRLLQAVLEPALEPTSRADFEAQLDWGASLGDAKEALPLLLADRLAPPNLRMPAILSEQREETLHTGGESSPVPELLTMQGSILELGAGDLSFALSFARAQSGFERSADLTVTTLEHWQVVQTRYPSAAANRNELEGHGARFLDQIDGTDLQSTMPGERFDAIIFNFPYGGTFLQNVNKMKHGNGLHRALLEGVLASARSVLTSNGCVWMTLLWSQIQDWSVAALAQRNGFVLSKTESFPRSRFPYYTPVWGDDRDFERRQPWQIYAGKPAVLCCFVTPEAKRRCHAARAASAAATPAVPAATRAAPAEGAAGCRDEELKLGLGRMLRLVEKPTMNRLEREFQLSAELAVKYPLLDCALKSSEALHLAAHLAPILEFQRFLKRHLEFEVSRADANTWKLRDVLCSLRDASHSAESGEAGASHQSEAATFARNRKRFERFQSAWTACKQAGCMIRYGCKQLPEAPEMTLESPVSLCCPDETTDAGSFVLALVQSLVDRQNSFLKEVLAMASRDALGAAAAVRSVLEYWFHPGHVCLPIVGIEEVNETHLLVHSTEEDHFAWMTGFGASGALCGWEEEMQADASELLVPGARCVFDWNLLEQEVAERLLQKAVQIDFRVENFNFPFKGEAFLNDYRFLEELHERVPQELSPDEPRACLMSTVKAAGLMASLQATIAAVRRLTPEPGLSLDDFCKNWFHGSHLQELLARKEATCRGLNVQHLVHLFELVEVQAAKDLAQEAGSLPKRYCVPLPEGLPCLQNWMGSRAREIQEILLRIYIRWLTHGRLQPSEFIADYAERASRLMQPYQMDVKEIFGDLQLAHVQAALTFASNRCPTE</sequence>
<comment type="subcellular location">
    <subcellularLocation>
        <location evidence="1">Cytoplasm</location>
    </subcellularLocation>
</comment>
<dbReference type="InterPro" id="IPR011704">
    <property type="entry name" value="ATPase_dyneun-rel_AAA"/>
</dbReference>
<dbReference type="SUPFAM" id="SSF53335">
    <property type="entry name" value="S-adenosyl-L-methionine-dependent methyltransferases"/>
    <property type="match status" value="1"/>
</dbReference>
<dbReference type="SUPFAM" id="SSF52540">
    <property type="entry name" value="P-loop containing nucleoside triphosphate hydrolases"/>
    <property type="match status" value="1"/>
</dbReference>
<evidence type="ECO:0000256" key="5">
    <source>
        <dbReference type="ARBA" id="ARBA00022833"/>
    </source>
</evidence>
<keyword evidence="2" id="KW-0963">Cytoplasm</keyword>
<dbReference type="Pfam" id="PF10354">
    <property type="entry name" value="BMT5-like"/>
    <property type="match status" value="1"/>
</dbReference>
<accession>A0ABP0SUR8</accession>
<proteinExistence type="predicted"/>
<dbReference type="Proteomes" id="UP001642484">
    <property type="component" value="Unassembled WGS sequence"/>
</dbReference>
<dbReference type="InterPro" id="IPR046439">
    <property type="entry name" value="ZF_RZ_dom"/>
</dbReference>
<evidence type="ECO:0000256" key="1">
    <source>
        <dbReference type="ARBA" id="ARBA00004496"/>
    </source>
</evidence>
<dbReference type="PROSITE" id="PS51981">
    <property type="entry name" value="ZF_RZ"/>
    <property type="match status" value="1"/>
</dbReference>
<feature type="region of interest" description="Disordered" evidence="7">
    <location>
        <begin position="989"/>
        <end position="1013"/>
    </location>
</feature>
<reference evidence="9 10" key="1">
    <citation type="submission" date="2024-02" db="EMBL/GenBank/DDBJ databases">
        <authorList>
            <person name="Chen Y."/>
            <person name="Shah S."/>
            <person name="Dougan E. K."/>
            <person name="Thang M."/>
            <person name="Chan C."/>
        </authorList>
    </citation>
    <scope>NUCLEOTIDE SEQUENCE [LARGE SCALE GENOMIC DNA]</scope>
</reference>
<keyword evidence="6" id="KW-0391">Immunity</keyword>
<keyword evidence="10" id="KW-1185">Reference proteome</keyword>
<keyword evidence="3" id="KW-0479">Metal-binding</keyword>
<evidence type="ECO:0000313" key="10">
    <source>
        <dbReference type="Proteomes" id="UP001642484"/>
    </source>
</evidence>
<dbReference type="CDD" id="cd00009">
    <property type="entry name" value="AAA"/>
    <property type="match status" value="1"/>
</dbReference>
<comment type="caution">
    <text evidence="9">The sequence shown here is derived from an EMBL/GenBank/DDBJ whole genome shotgun (WGS) entry which is preliminary data.</text>
</comment>
<evidence type="ECO:0000256" key="7">
    <source>
        <dbReference type="SAM" id="MobiDB-lite"/>
    </source>
</evidence>